<keyword evidence="4" id="KW-1185">Reference proteome</keyword>
<feature type="compositionally biased region" description="Basic residues" evidence="1">
    <location>
        <begin position="217"/>
        <end position="235"/>
    </location>
</feature>
<evidence type="ECO:0000259" key="2">
    <source>
        <dbReference type="PROSITE" id="PS50172"/>
    </source>
</evidence>
<dbReference type="Proteomes" id="UP000245771">
    <property type="component" value="Unassembled WGS sequence"/>
</dbReference>
<feature type="region of interest" description="Disordered" evidence="1">
    <location>
        <begin position="52"/>
        <end position="71"/>
    </location>
</feature>
<accession>A0A316VAU4</accession>
<gene>
    <name evidence="3" type="ORF">FA14DRAFT_190485</name>
</gene>
<feature type="domain" description="BRCT" evidence="2">
    <location>
        <begin position="452"/>
        <end position="567"/>
    </location>
</feature>
<feature type="region of interest" description="Disordered" evidence="1">
    <location>
        <begin position="1"/>
        <end position="36"/>
    </location>
</feature>
<evidence type="ECO:0000313" key="4">
    <source>
        <dbReference type="Proteomes" id="UP000245771"/>
    </source>
</evidence>
<dbReference type="AlphaFoldDB" id="A0A316VAU4"/>
<proteinExistence type="predicted"/>
<name>A0A316VAU4_9BASI</name>
<sequence length="586" mass="64781">MGPGRRRCFHSTITQRRMRRDVNESNTNRTSSSNETIDSIQAAFASLDALSYPTQPSQSNNVNSPESRHERPTFLRAQPKQAFTNEIVTNDDDAFRPLCGGPTKAEMLMRTQAANKAFSQRQKSAPQNERSLPDNSANIRPSHIILSSPQPWQGVISTQNAGEVPEERTTPTRTIENDPKATEEVGRGATTADLALPSGSVENSPKKKRTLAWAAKRDRRNARRRPSPPLTRRRAALVVSGNNSPSEQTEDAVQRSQDQDQTSTPFMPNTEPSVDITDPSNGDKTIQDALKRGVAGRKAAKSISRSLIPQLDMTLTEPPSPQQHDEEEHALHHATAPAMNESQSRIHEQSSDTESDGEGNSIRPIIPPAVSSGSNTEDEHEMLSVNRNAAERGGALGVRDAPVKRKRVVKQARKEPKKATRQPEKEAGNTTEKEAAVPEKSQKKKSKKNQLKGRPLFEGLVFVVIGFWTKVRMYEKLIEKHAGTLVKASQSTTGAQSAPLLPQFDHGHLPDANPDGITHIVYCPHGMYTPDPKIVREAISTWKKEAGKSFNLQNIEVVDSRWISDCISNCLRKEDLLSAKEYRIAV</sequence>
<dbReference type="InterPro" id="IPR001357">
    <property type="entry name" value="BRCT_dom"/>
</dbReference>
<feature type="compositionally biased region" description="Basic and acidic residues" evidence="1">
    <location>
        <begin position="165"/>
        <end position="186"/>
    </location>
</feature>
<feature type="region of interest" description="Disordered" evidence="1">
    <location>
        <begin position="309"/>
        <end position="450"/>
    </location>
</feature>
<evidence type="ECO:0000256" key="1">
    <source>
        <dbReference type="SAM" id="MobiDB-lite"/>
    </source>
</evidence>
<dbReference type="EMBL" id="KZ819604">
    <property type="protein sequence ID" value="PWN33323.1"/>
    <property type="molecule type" value="Genomic_DNA"/>
</dbReference>
<feature type="compositionally biased region" description="Polar residues" evidence="1">
    <location>
        <begin position="254"/>
        <end position="284"/>
    </location>
</feature>
<feature type="compositionally biased region" description="Low complexity" evidence="1">
    <location>
        <begin position="24"/>
        <end position="36"/>
    </location>
</feature>
<dbReference type="PROSITE" id="PS50172">
    <property type="entry name" value="BRCT"/>
    <property type="match status" value="1"/>
</dbReference>
<dbReference type="GeneID" id="37023575"/>
<feature type="compositionally biased region" description="Basic and acidic residues" evidence="1">
    <location>
        <begin position="412"/>
        <end position="441"/>
    </location>
</feature>
<dbReference type="OrthoDB" id="10456687at2759"/>
<protein>
    <recommendedName>
        <fullName evidence="2">BRCT domain-containing protein</fullName>
    </recommendedName>
</protein>
<reference evidence="3 4" key="1">
    <citation type="journal article" date="2018" name="Mol. Biol. Evol.">
        <title>Broad Genomic Sampling Reveals a Smut Pathogenic Ancestry of the Fungal Clade Ustilaginomycotina.</title>
        <authorList>
            <person name="Kijpornyongpan T."/>
            <person name="Mondo S.J."/>
            <person name="Barry K."/>
            <person name="Sandor L."/>
            <person name="Lee J."/>
            <person name="Lipzen A."/>
            <person name="Pangilinan J."/>
            <person name="LaButti K."/>
            <person name="Hainaut M."/>
            <person name="Henrissat B."/>
            <person name="Grigoriev I.V."/>
            <person name="Spatafora J.W."/>
            <person name="Aime M.C."/>
        </authorList>
    </citation>
    <scope>NUCLEOTIDE SEQUENCE [LARGE SCALE GENOMIC DNA]</scope>
    <source>
        <strain evidence="3 4">MCA 3882</strain>
    </source>
</reference>
<dbReference type="Gene3D" id="3.40.50.10190">
    <property type="entry name" value="BRCT domain"/>
    <property type="match status" value="1"/>
</dbReference>
<feature type="region of interest" description="Disordered" evidence="1">
    <location>
        <begin position="114"/>
        <end position="285"/>
    </location>
</feature>
<evidence type="ECO:0000313" key="3">
    <source>
        <dbReference type="EMBL" id="PWN33323.1"/>
    </source>
</evidence>
<feature type="compositionally biased region" description="Polar residues" evidence="1">
    <location>
        <begin position="114"/>
        <end position="161"/>
    </location>
</feature>
<dbReference type="RefSeq" id="XP_025353625.1">
    <property type="nucleotide sequence ID" value="XM_025501794.1"/>
</dbReference>
<feature type="compositionally biased region" description="Polar residues" evidence="1">
    <location>
        <begin position="52"/>
        <end position="65"/>
    </location>
</feature>
<dbReference type="InParanoid" id="A0A316VAU4"/>
<dbReference type="InterPro" id="IPR036420">
    <property type="entry name" value="BRCT_dom_sf"/>
</dbReference>
<organism evidence="3 4">
    <name type="scientific">Meira miltonrushii</name>
    <dbReference type="NCBI Taxonomy" id="1280837"/>
    <lineage>
        <taxon>Eukaryota</taxon>
        <taxon>Fungi</taxon>
        <taxon>Dikarya</taxon>
        <taxon>Basidiomycota</taxon>
        <taxon>Ustilaginomycotina</taxon>
        <taxon>Exobasidiomycetes</taxon>
        <taxon>Exobasidiales</taxon>
        <taxon>Brachybasidiaceae</taxon>
        <taxon>Meira</taxon>
    </lineage>
</organism>